<comment type="caution">
    <text evidence="7">The sequence shown here is derived from an EMBL/GenBank/DDBJ whole genome shotgun (WGS) entry which is preliminary data.</text>
</comment>
<dbReference type="STRING" id="180332.GCA_000797495_00932"/>
<evidence type="ECO:0000256" key="3">
    <source>
        <dbReference type="ARBA" id="ARBA00023002"/>
    </source>
</evidence>
<protein>
    <submittedName>
        <fullName evidence="7">Ferredoxin</fullName>
    </submittedName>
</protein>
<keyword evidence="8" id="KW-1185">Reference proteome</keyword>
<dbReference type="InterPro" id="IPR017900">
    <property type="entry name" value="4Fe4S_Fe_S_CS"/>
</dbReference>
<evidence type="ECO:0000256" key="2">
    <source>
        <dbReference type="ARBA" id="ARBA00022723"/>
    </source>
</evidence>
<dbReference type="Proteomes" id="UP000306509">
    <property type="component" value="Unassembled WGS sequence"/>
</dbReference>
<dbReference type="PROSITE" id="PS00198">
    <property type="entry name" value="4FE4S_FER_1"/>
    <property type="match status" value="2"/>
</dbReference>
<dbReference type="PROSITE" id="PS51379">
    <property type="entry name" value="4FE4S_FER_2"/>
    <property type="match status" value="2"/>
</dbReference>
<evidence type="ECO:0000256" key="5">
    <source>
        <dbReference type="ARBA" id="ARBA00023014"/>
    </source>
</evidence>
<evidence type="ECO:0000313" key="7">
    <source>
        <dbReference type="EMBL" id="TLC99912.1"/>
    </source>
</evidence>
<keyword evidence="4" id="KW-0408">Iron</keyword>
<dbReference type="Pfam" id="PF00881">
    <property type="entry name" value="Nitroreductase"/>
    <property type="match status" value="1"/>
</dbReference>
<comment type="similarity">
    <text evidence="1">Belongs to the nitroreductase family.</text>
</comment>
<dbReference type="EMBL" id="QGQD01000061">
    <property type="protein sequence ID" value="TLC99912.1"/>
    <property type="molecule type" value="Genomic_DNA"/>
</dbReference>
<dbReference type="GO" id="GO:0016491">
    <property type="term" value="F:oxidoreductase activity"/>
    <property type="evidence" value="ECO:0007669"/>
    <property type="project" value="UniProtKB-KW"/>
</dbReference>
<reference evidence="7 8" key="1">
    <citation type="journal article" date="2019" name="Anaerobe">
        <title>Detection of Robinsoniella peoriensis in multiple bone samples of a trauma patient.</title>
        <authorList>
            <person name="Schrottner P."/>
            <person name="Hartwich K."/>
            <person name="Bunk B."/>
            <person name="Schober I."/>
            <person name="Helbig S."/>
            <person name="Rudolph W.W."/>
            <person name="Gunzer F."/>
        </authorList>
    </citation>
    <scope>NUCLEOTIDE SEQUENCE [LARGE SCALE GENOMIC DNA]</scope>
    <source>
        <strain evidence="7 8">DSM 106044</strain>
    </source>
</reference>
<proteinExistence type="inferred from homology"/>
<gene>
    <name evidence="7" type="ORF">DSM106044_03214</name>
</gene>
<evidence type="ECO:0000256" key="1">
    <source>
        <dbReference type="ARBA" id="ARBA00007118"/>
    </source>
</evidence>
<dbReference type="Pfam" id="PF13237">
    <property type="entry name" value="Fer4_10"/>
    <property type="match status" value="1"/>
</dbReference>
<feature type="domain" description="4Fe-4S ferredoxin-type" evidence="6">
    <location>
        <begin position="58"/>
        <end position="78"/>
    </location>
</feature>
<accession>A0A4U8Q730</accession>
<dbReference type="AlphaFoldDB" id="A0A4U8Q730"/>
<dbReference type="InterPro" id="IPR000415">
    <property type="entry name" value="Nitroreductase-like"/>
</dbReference>
<dbReference type="Gene3D" id="3.30.70.20">
    <property type="match status" value="1"/>
</dbReference>
<evidence type="ECO:0000256" key="4">
    <source>
        <dbReference type="ARBA" id="ARBA00023004"/>
    </source>
</evidence>
<dbReference type="InterPro" id="IPR017896">
    <property type="entry name" value="4Fe4S_Fe-S-bd"/>
</dbReference>
<feature type="domain" description="4Fe-4S ferredoxin-type" evidence="6">
    <location>
        <begin position="21"/>
        <end position="50"/>
    </location>
</feature>
<keyword evidence="3" id="KW-0560">Oxidoreductase</keyword>
<organism evidence="7 8">
    <name type="scientific">Robinsoniella peoriensis</name>
    <dbReference type="NCBI Taxonomy" id="180332"/>
    <lineage>
        <taxon>Bacteria</taxon>
        <taxon>Bacillati</taxon>
        <taxon>Bacillota</taxon>
        <taxon>Clostridia</taxon>
        <taxon>Lachnospirales</taxon>
        <taxon>Lachnospiraceae</taxon>
        <taxon>Robinsoniella</taxon>
    </lineage>
</organism>
<dbReference type="GO" id="GO:0051536">
    <property type="term" value="F:iron-sulfur cluster binding"/>
    <property type="evidence" value="ECO:0007669"/>
    <property type="project" value="UniProtKB-KW"/>
</dbReference>
<dbReference type="PANTHER" id="PTHR43673">
    <property type="entry name" value="NAD(P)H NITROREDUCTASE YDGI-RELATED"/>
    <property type="match status" value="1"/>
</dbReference>
<evidence type="ECO:0000313" key="8">
    <source>
        <dbReference type="Proteomes" id="UP000306509"/>
    </source>
</evidence>
<dbReference type="InterPro" id="IPR029479">
    <property type="entry name" value="Nitroreductase"/>
</dbReference>
<dbReference type="SUPFAM" id="SSF54862">
    <property type="entry name" value="4Fe-4S ferredoxins"/>
    <property type="match status" value="1"/>
</dbReference>
<dbReference type="Gene3D" id="3.40.109.10">
    <property type="entry name" value="NADH Oxidase"/>
    <property type="match status" value="1"/>
</dbReference>
<dbReference type="PANTHER" id="PTHR43673:SF10">
    <property type="entry name" value="NADH DEHYDROGENASE_NAD(P)H NITROREDUCTASE XCC3605-RELATED"/>
    <property type="match status" value="1"/>
</dbReference>
<evidence type="ECO:0000259" key="6">
    <source>
        <dbReference type="PROSITE" id="PS51379"/>
    </source>
</evidence>
<dbReference type="GO" id="GO:0046872">
    <property type="term" value="F:metal ion binding"/>
    <property type="evidence" value="ECO:0007669"/>
    <property type="project" value="UniProtKB-KW"/>
</dbReference>
<sequence>MNPVLAVSNPDYEEQAQSGGIMVVFDKELCTGCGACIKDCPGKAIKLAEDKAQSCRPCIQCGHCVAICPVNAVSIPEYEMDEVEEYVEADFKVCPDHYLHALKFRRSIRDFKEQKIERDKLDRILDAGRYTATAKNMQACTLVLVQEQMEEFRELLWNEIPGVLEILKESAPDYERAFRSFYKKWQRNPKDDTFLFNAPAFLVIASQNPLDGGLAAANIENMAVAEGAGALYSGYMMRVLGTSPALQEWLGIGEKKVSCCMLLGYPNVKYRRTAPRRKADVIWR</sequence>
<keyword evidence="5" id="KW-0411">Iron-sulfur</keyword>
<name>A0A4U8Q730_9FIRM</name>
<dbReference type="SUPFAM" id="SSF55469">
    <property type="entry name" value="FMN-dependent nitroreductase-like"/>
    <property type="match status" value="1"/>
</dbReference>
<keyword evidence="2" id="KW-0479">Metal-binding</keyword>